<dbReference type="PANTHER" id="PTHR45128">
    <property type="entry name" value="METHYLTRANSFERASE TYPE 11"/>
    <property type="match status" value="1"/>
</dbReference>
<keyword evidence="3" id="KW-1185">Reference proteome</keyword>
<feature type="domain" description="Methyltransferase" evidence="1">
    <location>
        <begin position="136"/>
        <end position="193"/>
    </location>
</feature>
<evidence type="ECO:0000259" key="1">
    <source>
        <dbReference type="Pfam" id="PF13847"/>
    </source>
</evidence>
<name>A0A9J7HN74_BRAFL</name>
<dbReference type="Pfam" id="PF21320">
    <property type="entry name" value="WHD_Rv2258c"/>
    <property type="match status" value="1"/>
</dbReference>
<accession>A0A9J7HN74</accession>
<dbReference type="Proteomes" id="UP000001554">
    <property type="component" value="Chromosome 17"/>
</dbReference>
<dbReference type="InterPro" id="IPR036390">
    <property type="entry name" value="WH_DNA-bd_sf"/>
</dbReference>
<dbReference type="CDD" id="cd02440">
    <property type="entry name" value="AdoMet_MTases"/>
    <property type="match status" value="1"/>
</dbReference>
<reference evidence="4" key="2">
    <citation type="submission" date="2025-08" db="UniProtKB">
        <authorList>
            <consortium name="RefSeq"/>
        </authorList>
    </citation>
    <scope>IDENTIFICATION</scope>
    <source>
        <strain evidence="4">S238N-H82</strain>
        <tissue evidence="4">Testes</tissue>
    </source>
</reference>
<sequence length="295" mass="31979">MAQGEATPETADQFALRMITTVSSGFVSLGIAVGARTGLIAQLAEADGPETAVQIAEKANMKERYVREWLAVMATARIVDYDKETGTYYLPKHRVGVPYSAYPDFHGWMASVRIHQHKNLVSKVVPTVPGLGEALEAGIRVLDAGCGRGIAITSLAQHFPKSTFNGTDLSEEVIQWASEEGKQRGLAHVTFQADPDMALREIFRMVKPGGQFSMVDIKGHSELEDNMGNPVASLLYGASLFHCMPVSLYFGGKGLGTVWGQELAGQMLLEAGFTNVRALDVPQSPVEIHFLCNKP</sequence>
<dbReference type="InterPro" id="IPR053173">
    <property type="entry name" value="SAM-binding_MTase"/>
</dbReference>
<feature type="domain" description="S-adenosylmethionine-dependent methyltransferase Rv2258c-like winged HTH" evidence="2">
    <location>
        <begin position="26"/>
        <end position="94"/>
    </location>
</feature>
<protein>
    <submittedName>
        <fullName evidence="4">Uncharacterized protein LOC118405053</fullName>
    </submittedName>
</protein>
<dbReference type="OrthoDB" id="506498at2759"/>
<evidence type="ECO:0000313" key="4">
    <source>
        <dbReference type="RefSeq" id="XP_035660347.1"/>
    </source>
</evidence>
<dbReference type="OMA" id="EVIQWAS"/>
<proteinExistence type="predicted"/>
<dbReference type="Pfam" id="PF13847">
    <property type="entry name" value="Methyltransf_31"/>
    <property type="match status" value="1"/>
</dbReference>
<dbReference type="InterPro" id="IPR048711">
    <property type="entry name" value="WHD_Rv2258c"/>
</dbReference>
<dbReference type="SUPFAM" id="SSF46785">
    <property type="entry name" value="Winged helix' DNA-binding domain"/>
    <property type="match status" value="1"/>
</dbReference>
<dbReference type="KEGG" id="bfo:118405053"/>
<dbReference type="SUPFAM" id="SSF53335">
    <property type="entry name" value="S-adenosyl-L-methionine-dependent methyltransferases"/>
    <property type="match status" value="1"/>
</dbReference>
<dbReference type="RefSeq" id="XP_035660347.1">
    <property type="nucleotide sequence ID" value="XM_035804454.1"/>
</dbReference>
<gene>
    <name evidence="4" type="primary">LOC118405053</name>
</gene>
<organism evidence="3 4">
    <name type="scientific">Branchiostoma floridae</name>
    <name type="common">Florida lancelet</name>
    <name type="synonym">Amphioxus</name>
    <dbReference type="NCBI Taxonomy" id="7739"/>
    <lineage>
        <taxon>Eukaryota</taxon>
        <taxon>Metazoa</taxon>
        <taxon>Chordata</taxon>
        <taxon>Cephalochordata</taxon>
        <taxon>Leptocardii</taxon>
        <taxon>Amphioxiformes</taxon>
        <taxon>Branchiostomatidae</taxon>
        <taxon>Branchiostoma</taxon>
    </lineage>
</organism>
<dbReference type="PANTHER" id="PTHR45128:SF1">
    <property type="entry name" value="S-ADENOSYLMETHIONINE-DEPENDENT METHYLTRANSFERASE RV2258C"/>
    <property type="match status" value="1"/>
</dbReference>
<dbReference type="GeneID" id="118405053"/>
<dbReference type="InterPro" id="IPR025714">
    <property type="entry name" value="Methyltranfer_dom"/>
</dbReference>
<dbReference type="InterPro" id="IPR029063">
    <property type="entry name" value="SAM-dependent_MTases_sf"/>
</dbReference>
<evidence type="ECO:0000259" key="2">
    <source>
        <dbReference type="Pfam" id="PF21320"/>
    </source>
</evidence>
<reference evidence="3" key="1">
    <citation type="journal article" date="2020" name="Nat. Ecol. Evol.">
        <title>Deeply conserved synteny resolves early events in vertebrate evolution.</title>
        <authorList>
            <person name="Simakov O."/>
            <person name="Marletaz F."/>
            <person name="Yue J.X."/>
            <person name="O'Connell B."/>
            <person name="Jenkins J."/>
            <person name="Brandt A."/>
            <person name="Calef R."/>
            <person name="Tung C.H."/>
            <person name="Huang T.K."/>
            <person name="Schmutz J."/>
            <person name="Satoh N."/>
            <person name="Yu J.K."/>
            <person name="Putnam N.H."/>
            <person name="Green R.E."/>
            <person name="Rokhsar D.S."/>
        </authorList>
    </citation>
    <scope>NUCLEOTIDE SEQUENCE [LARGE SCALE GENOMIC DNA]</scope>
    <source>
        <strain evidence="3">S238N-H82</strain>
    </source>
</reference>
<dbReference type="AlphaFoldDB" id="A0A9J7HN74"/>
<evidence type="ECO:0000313" key="3">
    <source>
        <dbReference type="Proteomes" id="UP000001554"/>
    </source>
</evidence>
<dbReference type="Gene3D" id="3.40.50.150">
    <property type="entry name" value="Vaccinia Virus protein VP39"/>
    <property type="match status" value="2"/>
</dbReference>